<protein>
    <recommendedName>
        <fullName evidence="5">GPN-loop GTPase 3</fullName>
    </recommendedName>
</protein>
<comment type="similarity">
    <text evidence="1 5">Belongs to the GPN-loop GTPase family.</text>
</comment>
<dbReference type="Gene3D" id="3.40.50.300">
    <property type="entry name" value="P-loop containing nucleotide triphosphate hydrolases"/>
    <property type="match status" value="1"/>
</dbReference>
<dbReference type="SUPFAM" id="SSF52540">
    <property type="entry name" value="P-loop containing nucleoside triphosphate hydrolases"/>
    <property type="match status" value="1"/>
</dbReference>
<dbReference type="GO" id="GO:0005524">
    <property type="term" value="F:ATP binding"/>
    <property type="evidence" value="ECO:0007669"/>
    <property type="project" value="UniProtKB-KW"/>
</dbReference>
<feature type="non-terminal residue" evidence="6">
    <location>
        <position position="216"/>
    </location>
</feature>
<dbReference type="PANTHER" id="PTHR21231:SF7">
    <property type="entry name" value="GPN-LOOP GTPASE 3"/>
    <property type="match status" value="1"/>
</dbReference>
<evidence type="ECO:0000313" key="6">
    <source>
        <dbReference type="EMBL" id="JAP96236.1"/>
    </source>
</evidence>
<evidence type="ECO:0000256" key="4">
    <source>
        <dbReference type="ARBA" id="ARBA00023134"/>
    </source>
</evidence>
<dbReference type="PANTHER" id="PTHR21231">
    <property type="entry name" value="XPA-BINDING PROTEIN 1-RELATED"/>
    <property type="match status" value="1"/>
</dbReference>
<evidence type="ECO:0000256" key="5">
    <source>
        <dbReference type="RuleBase" id="RU365059"/>
    </source>
</evidence>
<evidence type="ECO:0000256" key="1">
    <source>
        <dbReference type="ARBA" id="ARBA00005290"/>
    </source>
</evidence>
<dbReference type="InterPro" id="IPR004130">
    <property type="entry name" value="Gpn"/>
</dbReference>
<sequence>SGSAGAGKSTTTAALQNHYQIIKRRIHAFNLDPACDFLPYEPSIDIRELVTAQEVQDAVHLGPNGALIYAFNHFFENEREYISDNVDFEDDFLVFDCPGQIELYIEHDQLKKFCRQLERKGYECVCLYLMDCTKMQSIEQVQTQELISKCVQLQFSIAFLQVVTKCDLIDPETTRSIVEQQYTGENQFHKAVENLRQEITPNVFYLEIDNEESIGA</sequence>
<comment type="function">
    <text evidence="5">Small GTPase required for proper nuclear import of RNA polymerase II and III (RNAPII and RNAPIII). May act at an RNAP assembly step prior to nuclear import.</text>
</comment>
<comment type="subunit">
    <text evidence="5">Binds to RNA polymerase II (RNAPII).</text>
</comment>
<evidence type="ECO:0000256" key="2">
    <source>
        <dbReference type="ARBA" id="ARBA00022741"/>
    </source>
</evidence>
<dbReference type="Pfam" id="PF03029">
    <property type="entry name" value="ATP_bind_1"/>
    <property type="match status" value="1"/>
</dbReference>
<dbReference type="InterPro" id="IPR027417">
    <property type="entry name" value="P-loop_NTPase"/>
</dbReference>
<organism evidence="6">
    <name type="scientific">Trepomonas sp. PC1</name>
    <dbReference type="NCBI Taxonomy" id="1076344"/>
    <lineage>
        <taxon>Eukaryota</taxon>
        <taxon>Metamonada</taxon>
        <taxon>Diplomonadida</taxon>
        <taxon>Hexamitidae</taxon>
        <taxon>Hexamitinae</taxon>
        <taxon>Trepomonas</taxon>
    </lineage>
</organism>
<gene>
    <name evidence="6" type="ORF">TPC1_10492</name>
</gene>
<accession>A0A146KLG8</accession>
<dbReference type="AlphaFoldDB" id="A0A146KLG8"/>
<keyword evidence="4 5" id="KW-0342">GTP-binding</keyword>
<reference evidence="6" key="1">
    <citation type="submission" date="2015-07" db="EMBL/GenBank/DDBJ databases">
        <title>Adaptation to a free-living lifestyle via gene acquisitions in the diplomonad Trepomonas sp. PC1.</title>
        <authorList>
            <person name="Xu F."/>
            <person name="Jerlstrom-Hultqvist J."/>
            <person name="Kolisko M."/>
            <person name="Simpson A.G.B."/>
            <person name="Roger A.J."/>
            <person name="Svard S.G."/>
            <person name="Andersson J.O."/>
        </authorList>
    </citation>
    <scope>NUCLEOTIDE SEQUENCE</scope>
    <source>
        <strain evidence="6">PC1</strain>
    </source>
</reference>
<keyword evidence="6" id="KW-0067">ATP-binding</keyword>
<keyword evidence="2 5" id="KW-0547">Nucleotide-binding</keyword>
<dbReference type="GO" id="GO:0003924">
    <property type="term" value="F:GTPase activity"/>
    <property type="evidence" value="ECO:0007669"/>
    <property type="project" value="TreeGrafter"/>
</dbReference>
<evidence type="ECO:0000256" key="3">
    <source>
        <dbReference type="ARBA" id="ARBA00022801"/>
    </source>
</evidence>
<keyword evidence="3 5" id="KW-0378">Hydrolase</keyword>
<feature type="non-terminal residue" evidence="6">
    <location>
        <position position="1"/>
    </location>
</feature>
<proteinExistence type="inferred from homology"/>
<dbReference type="EMBL" id="GDID01000370">
    <property type="protein sequence ID" value="JAP96236.1"/>
    <property type="molecule type" value="Transcribed_RNA"/>
</dbReference>
<name>A0A146KLG8_9EUKA</name>
<dbReference type="GO" id="GO:0005525">
    <property type="term" value="F:GTP binding"/>
    <property type="evidence" value="ECO:0007669"/>
    <property type="project" value="UniProtKB-KW"/>
</dbReference>